<keyword evidence="1" id="KW-0812">Transmembrane</keyword>
<name>A0A1C0B778_9BACT</name>
<dbReference type="AlphaFoldDB" id="A0A1C0B778"/>
<accession>A0A1C0B778</accession>
<evidence type="ECO:0000256" key="1">
    <source>
        <dbReference type="SAM" id="Phobius"/>
    </source>
</evidence>
<reference evidence="3" key="1">
    <citation type="submission" date="2015-05" db="EMBL/GenBank/DDBJ databases">
        <authorList>
            <person name="Rovetto F."/>
            <person name="Cocolin L."/>
            <person name="Illeghems K."/>
            <person name="Van Nieuwerburgh F."/>
            <person name="Houf K."/>
        </authorList>
    </citation>
    <scope>NUCLEOTIDE SEQUENCE [LARGE SCALE GENOMIC DNA]</scope>
    <source>
        <strain evidence="3">DU22</strain>
    </source>
</reference>
<feature type="transmembrane region" description="Helical" evidence="1">
    <location>
        <begin position="45"/>
        <end position="65"/>
    </location>
</feature>
<evidence type="ECO:0000313" key="3">
    <source>
        <dbReference type="Proteomes" id="UP000093281"/>
    </source>
</evidence>
<dbReference type="Proteomes" id="UP000093281">
    <property type="component" value="Unassembled WGS sequence"/>
</dbReference>
<gene>
    <name evidence="2" type="ORF">AAX29_01262</name>
</gene>
<proteinExistence type="predicted"/>
<feature type="transmembrane region" description="Helical" evidence="1">
    <location>
        <begin position="12"/>
        <end position="33"/>
    </location>
</feature>
<sequence>MAEYFTNVLARLIVSYSTLVVISLAILVGYWIIEDYNAMVEFIKYISDNTFAHIVLWMPLIFAWFKPSKNGNANAYYHRQANFWAMHDTTGGRW</sequence>
<protein>
    <submittedName>
        <fullName evidence="2">Uncharacterized protein</fullName>
    </submittedName>
</protein>
<dbReference type="EMBL" id="LCUJ01000003">
    <property type="protein sequence ID" value="OCL99448.1"/>
    <property type="molecule type" value="Genomic_DNA"/>
</dbReference>
<keyword evidence="1" id="KW-0472">Membrane</keyword>
<organism evidence="2 3">
    <name type="scientific">Aliarcobacter thereius</name>
    <dbReference type="NCBI Taxonomy" id="544718"/>
    <lineage>
        <taxon>Bacteria</taxon>
        <taxon>Pseudomonadati</taxon>
        <taxon>Campylobacterota</taxon>
        <taxon>Epsilonproteobacteria</taxon>
        <taxon>Campylobacterales</taxon>
        <taxon>Arcobacteraceae</taxon>
        <taxon>Aliarcobacter</taxon>
    </lineage>
</organism>
<evidence type="ECO:0000313" key="2">
    <source>
        <dbReference type="EMBL" id="OCL99448.1"/>
    </source>
</evidence>
<keyword evidence="1" id="KW-1133">Transmembrane helix</keyword>
<comment type="caution">
    <text evidence="2">The sequence shown here is derived from an EMBL/GenBank/DDBJ whole genome shotgun (WGS) entry which is preliminary data.</text>
</comment>